<gene>
    <name evidence="4" type="ORF">AWC38_SpisGene6924</name>
</gene>
<feature type="region of interest" description="Disordered" evidence="1">
    <location>
        <begin position="78"/>
        <end position="101"/>
    </location>
</feature>
<dbReference type="AlphaFoldDB" id="A0A2B4SH01"/>
<feature type="domain" description="CARD" evidence="3">
    <location>
        <begin position="11"/>
        <end position="75"/>
    </location>
</feature>
<dbReference type="CDD" id="cd01671">
    <property type="entry name" value="CARD"/>
    <property type="match status" value="1"/>
</dbReference>
<dbReference type="GO" id="GO:0042981">
    <property type="term" value="P:regulation of apoptotic process"/>
    <property type="evidence" value="ECO:0007669"/>
    <property type="project" value="InterPro"/>
</dbReference>
<dbReference type="GO" id="GO:0007165">
    <property type="term" value="P:signal transduction"/>
    <property type="evidence" value="ECO:0007669"/>
    <property type="project" value="InterPro"/>
</dbReference>
<dbReference type="InterPro" id="IPR011029">
    <property type="entry name" value="DEATH-like_dom_sf"/>
</dbReference>
<accession>A0A2B4SH01</accession>
<dbReference type="PROSITE" id="PS50209">
    <property type="entry name" value="CARD"/>
    <property type="match status" value="1"/>
</dbReference>
<evidence type="ECO:0000259" key="3">
    <source>
        <dbReference type="PROSITE" id="PS50209"/>
    </source>
</evidence>
<feature type="compositionally biased region" description="Basic and acidic residues" evidence="1">
    <location>
        <begin position="78"/>
        <end position="92"/>
    </location>
</feature>
<dbReference type="SUPFAM" id="SSF47986">
    <property type="entry name" value="DEATH domain"/>
    <property type="match status" value="1"/>
</dbReference>
<dbReference type="CDD" id="cd01670">
    <property type="entry name" value="Death"/>
    <property type="match status" value="1"/>
</dbReference>
<evidence type="ECO:0000313" key="5">
    <source>
        <dbReference type="Proteomes" id="UP000225706"/>
    </source>
</evidence>
<proteinExistence type="predicted"/>
<dbReference type="InterPro" id="IPR000488">
    <property type="entry name" value="Death_dom"/>
</dbReference>
<dbReference type="Gene3D" id="1.10.533.10">
    <property type="entry name" value="Death Domain, Fas"/>
    <property type="match status" value="2"/>
</dbReference>
<dbReference type="Proteomes" id="UP000225706">
    <property type="component" value="Unassembled WGS sequence"/>
</dbReference>
<organism evidence="4 5">
    <name type="scientific">Stylophora pistillata</name>
    <name type="common">Smooth cauliflower coral</name>
    <dbReference type="NCBI Taxonomy" id="50429"/>
    <lineage>
        <taxon>Eukaryota</taxon>
        <taxon>Metazoa</taxon>
        <taxon>Cnidaria</taxon>
        <taxon>Anthozoa</taxon>
        <taxon>Hexacorallia</taxon>
        <taxon>Scleractinia</taxon>
        <taxon>Astrocoeniina</taxon>
        <taxon>Pocilloporidae</taxon>
        <taxon>Stylophora</taxon>
    </lineage>
</organism>
<name>A0A2B4SH01_STYPI</name>
<dbReference type="EMBL" id="LSMT01000085">
    <property type="protein sequence ID" value="PFX28343.1"/>
    <property type="molecule type" value="Genomic_DNA"/>
</dbReference>
<dbReference type="PROSITE" id="PS50017">
    <property type="entry name" value="DEATH_DOMAIN"/>
    <property type="match status" value="1"/>
</dbReference>
<evidence type="ECO:0000256" key="1">
    <source>
        <dbReference type="SAM" id="MobiDB-lite"/>
    </source>
</evidence>
<dbReference type="Pfam" id="PF00619">
    <property type="entry name" value="CARD"/>
    <property type="match status" value="1"/>
</dbReference>
<sequence>MATGRARDKPLSDKRGKILNRLKRNFLKDLNPDEVLLRMAADYVFTQSEEEKIDAKPTRWGKCEELLEILPRKGNMRLVRDENSEKADKTRQAPDSTENEELREEVVIDKRCMAIQEDAGACWQDLGVVLELPEGELHNIGKDFQYAKEKGLAVLKSGRNKRASKATEGCLFDAFESNGQKRIAENFLELYRAKRLIVVPTVNASGSIHHEVC</sequence>
<dbReference type="InterPro" id="IPR001315">
    <property type="entry name" value="CARD"/>
</dbReference>
<evidence type="ECO:0000313" key="4">
    <source>
        <dbReference type="EMBL" id="PFX28343.1"/>
    </source>
</evidence>
<reference evidence="5" key="1">
    <citation type="journal article" date="2017" name="bioRxiv">
        <title>Comparative analysis of the genomes of Stylophora pistillata and Acropora digitifera provides evidence for extensive differences between species of corals.</title>
        <authorList>
            <person name="Voolstra C.R."/>
            <person name="Li Y."/>
            <person name="Liew Y.J."/>
            <person name="Baumgarten S."/>
            <person name="Zoccola D."/>
            <person name="Flot J.-F."/>
            <person name="Tambutte S."/>
            <person name="Allemand D."/>
            <person name="Aranda M."/>
        </authorList>
    </citation>
    <scope>NUCLEOTIDE SEQUENCE [LARGE SCALE GENOMIC DNA]</scope>
</reference>
<comment type="caution">
    <text evidence="4">The sequence shown here is derived from an EMBL/GenBank/DDBJ whole genome shotgun (WGS) entry which is preliminary data.</text>
</comment>
<protein>
    <submittedName>
        <fullName evidence="4">Uncharacterized protein</fullName>
    </submittedName>
</protein>
<feature type="domain" description="Death" evidence="2">
    <location>
        <begin position="115"/>
        <end position="191"/>
    </location>
</feature>
<keyword evidence="5" id="KW-1185">Reference proteome</keyword>
<evidence type="ECO:0000259" key="2">
    <source>
        <dbReference type="PROSITE" id="PS50017"/>
    </source>
</evidence>